<dbReference type="GO" id="GO:0015036">
    <property type="term" value="F:disulfide oxidoreductase activity"/>
    <property type="evidence" value="ECO:0007669"/>
    <property type="project" value="InterPro"/>
</dbReference>
<dbReference type="InterPro" id="IPR004799">
    <property type="entry name" value="Periplasmic_diS_OxRdtase_DsbE"/>
</dbReference>
<feature type="domain" description="Thioredoxin" evidence="7">
    <location>
        <begin position="53"/>
        <end position="197"/>
    </location>
</feature>
<dbReference type="GO" id="GO:0017004">
    <property type="term" value="P:cytochrome complex assembly"/>
    <property type="evidence" value="ECO:0007669"/>
    <property type="project" value="UniProtKB-KW"/>
</dbReference>
<sequence>MTASGRDAVPAPPAPEKPRRRILFLLPVVVFVGLALLFVFRLGGGDPSQVPSALIDKPAPKFTLAPLEGLVANGKLVPGLSDADFRGRVTVVNVWASWCGPCRQEHPLLVELAKDPSIQVVGINQRDNPDNARRFLGALGNPFAAVGTDPKGRASIDWGVYGVPETFIVGPDGMIRHKHIGPLTVEAMPGFMARLRKIPPA</sequence>
<keyword evidence="9" id="KW-1185">Reference proteome</keyword>
<dbReference type="EMBL" id="VCMV01000059">
    <property type="protein sequence ID" value="KAB0264783.1"/>
    <property type="molecule type" value="Genomic_DNA"/>
</dbReference>
<dbReference type="InterPro" id="IPR013766">
    <property type="entry name" value="Thioredoxin_domain"/>
</dbReference>
<dbReference type="CDD" id="cd03010">
    <property type="entry name" value="TlpA_like_DsbE"/>
    <property type="match status" value="1"/>
</dbReference>
<dbReference type="GO" id="GO:0030288">
    <property type="term" value="C:outer membrane-bounded periplasmic space"/>
    <property type="evidence" value="ECO:0007669"/>
    <property type="project" value="InterPro"/>
</dbReference>
<reference evidence="8 9" key="1">
    <citation type="journal article" date="2019" name="Microorganisms">
        <title>Genome Insights into the Novel Species Microvirga brassicacearum, a Rapeseed Endophyte with Biotechnological Potential.</title>
        <authorList>
            <person name="Jimenez-Gomez A."/>
            <person name="Saati-Santamaria Z."/>
            <person name="Igual J.M."/>
            <person name="Rivas R."/>
            <person name="Mateos P.F."/>
            <person name="Garcia-Fraile P."/>
        </authorList>
    </citation>
    <scope>NUCLEOTIDE SEQUENCE [LARGE SCALE GENOMIC DNA]</scope>
    <source>
        <strain evidence="8 9">CDVBN77</strain>
    </source>
</reference>
<dbReference type="InterPro" id="IPR013740">
    <property type="entry name" value="Redoxin"/>
</dbReference>
<evidence type="ECO:0000313" key="8">
    <source>
        <dbReference type="EMBL" id="KAB0264783.1"/>
    </source>
</evidence>
<evidence type="ECO:0000256" key="5">
    <source>
        <dbReference type="ARBA" id="ARBA00023284"/>
    </source>
</evidence>
<accession>A0A5N3P502</accession>
<dbReference type="Gene3D" id="3.40.30.10">
    <property type="entry name" value="Glutaredoxin"/>
    <property type="match status" value="1"/>
</dbReference>
<evidence type="ECO:0000256" key="6">
    <source>
        <dbReference type="SAM" id="Phobius"/>
    </source>
</evidence>
<keyword evidence="3" id="KW-0201">Cytochrome c-type biogenesis</keyword>
<dbReference type="OrthoDB" id="9799347at2"/>
<comment type="subcellular location">
    <subcellularLocation>
        <location evidence="1">Cell envelope</location>
    </subcellularLocation>
</comment>
<dbReference type="InterPro" id="IPR050553">
    <property type="entry name" value="Thioredoxin_ResA/DsbE_sf"/>
</dbReference>
<dbReference type="RefSeq" id="WP_150948516.1">
    <property type="nucleotide sequence ID" value="NZ_VCMV01000059.1"/>
</dbReference>
<dbReference type="AlphaFoldDB" id="A0A5N3P502"/>
<evidence type="ECO:0000256" key="3">
    <source>
        <dbReference type="ARBA" id="ARBA00022748"/>
    </source>
</evidence>
<keyword evidence="6" id="KW-0472">Membrane</keyword>
<keyword evidence="6" id="KW-1133">Transmembrane helix</keyword>
<dbReference type="PROSITE" id="PS00194">
    <property type="entry name" value="THIOREDOXIN_1"/>
    <property type="match status" value="1"/>
</dbReference>
<evidence type="ECO:0000256" key="1">
    <source>
        <dbReference type="ARBA" id="ARBA00004196"/>
    </source>
</evidence>
<proteinExistence type="inferred from homology"/>
<keyword evidence="5" id="KW-0676">Redox-active center</keyword>
<keyword evidence="6" id="KW-0812">Transmembrane</keyword>
<dbReference type="PANTHER" id="PTHR42852">
    <property type="entry name" value="THIOL:DISULFIDE INTERCHANGE PROTEIN DSBE"/>
    <property type="match status" value="1"/>
</dbReference>
<dbReference type="PROSITE" id="PS51352">
    <property type="entry name" value="THIOREDOXIN_2"/>
    <property type="match status" value="1"/>
</dbReference>
<dbReference type="SUPFAM" id="SSF52833">
    <property type="entry name" value="Thioredoxin-like"/>
    <property type="match status" value="1"/>
</dbReference>
<protein>
    <submittedName>
        <fullName evidence="8">DsbE family thiol:disulfide interchange protein</fullName>
    </submittedName>
</protein>
<evidence type="ECO:0000313" key="9">
    <source>
        <dbReference type="Proteomes" id="UP000325684"/>
    </source>
</evidence>
<name>A0A5N3P502_9HYPH</name>
<keyword evidence="4" id="KW-1015">Disulfide bond</keyword>
<comment type="caution">
    <text evidence="8">The sequence shown here is derived from an EMBL/GenBank/DDBJ whole genome shotgun (WGS) entry which is preliminary data.</text>
</comment>
<dbReference type="NCBIfam" id="TIGR00385">
    <property type="entry name" value="dsbE"/>
    <property type="match status" value="1"/>
</dbReference>
<dbReference type="Proteomes" id="UP000325684">
    <property type="component" value="Unassembled WGS sequence"/>
</dbReference>
<evidence type="ECO:0000259" key="7">
    <source>
        <dbReference type="PROSITE" id="PS51352"/>
    </source>
</evidence>
<evidence type="ECO:0000256" key="2">
    <source>
        <dbReference type="ARBA" id="ARBA00007758"/>
    </source>
</evidence>
<comment type="similarity">
    <text evidence="2">Belongs to the thioredoxin family. DsbE subfamily.</text>
</comment>
<dbReference type="Pfam" id="PF08534">
    <property type="entry name" value="Redoxin"/>
    <property type="match status" value="1"/>
</dbReference>
<dbReference type="PANTHER" id="PTHR42852:SF6">
    <property type="entry name" value="THIOL:DISULFIDE INTERCHANGE PROTEIN DSBE"/>
    <property type="match status" value="1"/>
</dbReference>
<dbReference type="InterPro" id="IPR017937">
    <property type="entry name" value="Thioredoxin_CS"/>
</dbReference>
<gene>
    <name evidence="8" type="ORF">FEZ63_21560</name>
</gene>
<evidence type="ECO:0000256" key="4">
    <source>
        <dbReference type="ARBA" id="ARBA00023157"/>
    </source>
</evidence>
<feature type="transmembrane region" description="Helical" evidence="6">
    <location>
        <begin position="22"/>
        <end position="43"/>
    </location>
</feature>
<organism evidence="8 9">
    <name type="scientific">Microvirga brassicacearum</name>
    <dbReference type="NCBI Taxonomy" id="2580413"/>
    <lineage>
        <taxon>Bacteria</taxon>
        <taxon>Pseudomonadati</taxon>
        <taxon>Pseudomonadota</taxon>
        <taxon>Alphaproteobacteria</taxon>
        <taxon>Hyphomicrobiales</taxon>
        <taxon>Methylobacteriaceae</taxon>
        <taxon>Microvirga</taxon>
    </lineage>
</organism>
<dbReference type="InterPro" id="IPR036249">
    <property type="entry name" value="Thioredoxin-like_sf"/>
</dbReference>